<evidence type="ECO:0000256" key="3">
    <source>
        <dbReference type="ARBA" id="ARBA00022989"/>
    </source>
</evidence>
<dbReference type="Pfam" id="PF13515">
    <property type="entry name" value="FUSC_2"/>
    <property type="match status" value="1"/>
</dbReference>
<dbReference type="OrthoDB" id="2274698at2759"/>
<dbReference type="EMBL" id="JAIZPD010000007">
    <property type="protein sequence ID" value="KAH0961701.1"/>
    <property type="molecule type" value="Genomic_DNA"/>
</dbReference>
<evidence type="ECO:0000256" key="2">
    <source>
        <dbReference type="ARBA" id="ARBA00022692"/>
    </source>
</evidence>
<dbReference type="Proteomes" id="UP000824596">
    <property type="component" value="Unassembled WGS sequence"/>
</dbReference>
<organism evidence="8 9">
    <name type="scientific">Hirsutella rhossiliensis</name>
    <dbReference type="NCBI Taxonomy" id="111463"/>
    <lineage>
        <taxon>Eukaryota</taxon>
        <taxon>Fungi</taxon>
        <taxon>Dikarya</taxon>
        <taxon>Ascomycota</taxon>
        <taxon>Pezizomycotina</taxon>
        <taxon>Sordariomycetes</taxon>
        <taxon>Hypocreomycetidae</taxon>
        <taxon>Hypocreales</taxon>
        <taxon>Ophiocordycipitaceae</taxon>
        <taxon>Hirsutella</taxon>
    </lineage>
</organism>
<protein>
    <submittedName>
        <fullName evidence="8">Aromatic acid exporter family member 2 domain-containing protein</fullName>
    </submittedName>
</protein>
<gene>
    <name evidence="8" type="ORF">HRG_06781</name>
</gene>
<evidence type="ECO:0000259" key="6">
    <source>
        <dbReference type="Pfam" id="PF10334"/>
    </source>
</evidence>
<dbReference type="InterPro" id="IPR018820">
    <property type="entry name" value="BRE4-related_DUF2421"/>
</dbReference>
<comment type="caution">
    <text evidence="8">The sequence shown here is derived from an EMBL/GenBank/DDBJ whole genome shotgun (WGS) entry which is preliminary data.</text>
</comment>
<evidence type="ECO:0000259" key="7">
    <source>
        <dbReference type="Pfam" id="PF13515"/>
    </source>
</evidence>
<feature type="transmembrane region" description="Helical" evidence="5">
    <location>
        <begin position="242"/>
        <end position="259"/>
    </location>
</feature>
<evidence type="ECO:0000313" key="9">
    <source>
        <dbReference type="Proteomes" id="UP000824596"/>
    </source>
</evidence>
<feature type="transmembrane region" description="Helical" evidence="5">
    <location>
        <begin position="218"/>
        <end position="236"/>
    </location>
</feature>
<evidence type="ECO:0000256" key="4">
    <source>
        <dbReference type="ARBA" id="ARBA00023136"/>
    </source>
</evidence>
<evidence type="ECO:0000313" key="8">
    <source>
        <dbReference type="EMBL" id="KAH0961701.1"/>
    </source>
</evidence>
<keyword evidence="2 5" id="KW-0812">Transmembrane</keyword>
<dbReference type="PANTHER" id="PTHR37994:SF3">
    <property type="entry name" value="ER TRANSPORTER 6TM N-TERMINAL DOMAIN-CONTAINING PROTEIN"/>
    <property type="match status" value="1"/>
</dbReference>
<feature type="domain" description="Integral membrane bound transporter" evidence="7">
    <location>
        <begin position="189"/>
        <end position="321"/>
    </location>
</feature>
<name>A0A9P8SI66_9HYPO</name>
<feature type="transmembrane region" description="Helical" evidence="5">
    <location>
        <begin position="162"/>
        <end position="179"/>
    </location>
</feature>
<reference evidence="8" key="1">
    <citation type="submission" date="2021-09" db="EMBL/GenBank/DDBJ databases">
        <title>A high-quality genome of the endoparasitic fungus Hirsutella rhossiliensis with a comparison of Hirsutella genomes reveals transposable elements contributing to genome size variation.</title>
        <authorList>
            <person name="Lin R."/>
            <person name="Jiao Y."/>
            <person name="Sun X."/>
            <person name="Ling J."/>
            <person name="Xie B."/>
            <person name="Cheng X."/>
        </authorList>
    </citation>
    <scope>NUCLEOTIDE SEQUENCE</scope>
    <source>
        <strain evidence="8">HR02</strain>
    </source>
</reference>
<keyword evidence="9" id="KW-1185">Reference proteome</keyword>
<evidence type="ECO:0000256" key="5">
    <source>
        <dbReference type="SAM" id="Phobius"/>
    </source>
</evidence>
<sequence>MTCVIDTTEAVLEIHAHHFDDKGRLKIDEDLRPFSLQGIVFSMVIEERILGTAVTVEKLLEHISHLNKTRTTHRIWLPSRLQYSLSWLFNRHSSISLSGISTHIDENPDSPTDPIALESQAKEAYRRLLFSRGSKHSPVRKGFLSRAIVGAYKWLTNPAGIYALRMVILTIGTAIPAAIPSSAGFYYREKGIWTIITAQTCLVEYTADFTFSLVSRGLGTVVGGILAVVAWYIGAANGPGNPYGLSAITAVITAIIVWCRLFLPPAFVQAGIMLGSTFILIIGFSYDHDHIEQYGLPGIGYEAFWKRLVTVLVGFAASIIVQLFPRPPSATSHVCKSLANTVRTLADHYSLLLSHWGRSEQGSPLGAVAEQISLEVAETLLSLNGAIALLRVELNLGAFDQKVLKKTQEQCQYMNQSLGRLLVLSASLPTELQARLVNTVGLLDDRIIGEVMSVLGIIEQSLRTGGPLPERLPTPLISRFWNAQSHEAMLSKTLVRNEYYRQYCVAISSYVKFLSTIDDLVLLLKGALGECHVIYRWEDA</sequence>
<dbReference type="Pfam" id="PF10334">
    <property type="entry name" value="BRE4"/>
    <property type="match status" value="1"/>
</dbReference>
<keyword evidence="4 5" id="KW-0472">Membrane</keyword>
<dbReference type="InterPro" id="IPR049453">
    <property type="entry name" value="Memb_transporter_dom"/>
</dbReference>
<dbReference type="GO" id="GO:0016020">
    <property type="term" value="C:membrane"/>
    <property type="evidence" value="ECO:0007669"/>
    <property type="project" value="UniProtKB-SubCell"/>
</dbReference>
<feature type="domain" description="DUF2421" evidence="6">
    <location>
        <begin position="325"/>
        <end position="532"/>
    </location>
</feature>
<dbReference type="AlphaFoldDB" id="A0A9P8SI66"/>
<proteinExistence type="predicted"/>
<comment type="subcellular location">
    <subcellularLocation>
        <location evidence="1">Membrane</location>
        <topology evidence="1">Multi-pass membrane protein</topology>
    </subcellularLocation>
</comment>
<evidence type="ECO:0000256" key="1">
    <source>
        <dbReference type="ARBA" id="ARBA00004141"/>
    </source>
</evidence>
<feature type="transmembrane region" description="Helical" evidence="5">
    <location>
        <begin position="266"/>
        <end position="284"/>
    </location>
</feature>
<feature type="transmembrane region" description="Helical" evidence="5">
    <location>
        <begin position="304"/>
        <end position="324"/>
    </location>
</feature>
<dbReference type="RefSeq" id="XP_044719214.1">
    <property type="nucleotide sequence ID" value="XM_044865252.1"/>
</dbReference>
<dbReference type="PANTHER" id="PTHR37994">
    <property type="entry name" value="ARAE_2_N DOMAIN-CONTAINING PROTEIN-RELATED"/>
    <property type="match status" value="1"/>
</dbReference>
<accession>A0A9P8SI66</accession>
<dbReference type="GeneID" id="68355910"/>
<keyword evidence="3 5" id="KW-1133">Transmembrane helix</keyword>